<dbReference type="InterPro" id="IPR033940">
    <property type="entry name" value="IPMI_Swivel"/>
</dbReference>
<dbReference type="InterPro" id="IPR050075">
    <property type="entry name" value="LeuD"/>
</dbReference>
<evidence type="ECO:0000256" key="6">
    <source>
        <dbReference type="ARBA" id="ARBA00022430"/>
    </source>
</evidence>
<evidence type="ECO:0000259" key="11">
    <source>
        <dbReference type="Pfam" id="PF00694"/>
    </source>
</evidence>
<keyword evidence="6 10" id="KW-0432">Leucine biosynthesis</keyword>
<comment type="catalytic activity">
    <reaction evidence="1 10">
        <text>(2R,3S)-3-isopropylmalate = (2S)-2-isopropylmalate</text>
        <dbReference type="Rhea" id="RHEA:32287"/>
        <dbReference type="ChEBI" id="CHEBI:1178"/>
        <dbReference type="ChEBI" id="CHEBI:35121"/>
        <dbReference type="EC" id="4.2.1.33"/>
    </reaction>
</comment>
<proteinExistence type="inferred from homology"/>
<dbReference type="Pfam" id="PF00694">
    <property type="entry name" value="Aconitase_C"/>
    <property type="match status" value="1"/>
</dbReference>
<accession>A0AA48HA06</accession>
<dbReference type="InterPro" id="IPR000573">
    <property type="entry name" value="AconitaseA/IPMdHydase_ssu_swvl"/>
</dbReference>
<dbReference type="NCBIfam" id="NF002458">
    <property type="entry name" value="PRK01641.1"/>
    <property type="match status" value="1"/>
</dbReference>
<comment type="function">
    <text evidence="2 10">Catalyzes the isomerization between 2-isopropylmalate and 3-isopropylmalate, via the formation of 2-isopropylmaleate.</text>
</comment>
<keyword evidence="7 10" id="KW-0028">Amino-acid biosynthesis</keyword>
<evidence type="ECO:0000256" key="5">
    <source>
        <dbReference type="ARBA" id="ARBA00011271"/>
    </source>
</evidence>
<dbReference type="GO" id="GO:0009316">
    <property type="term" value="C:3-isopropylmalate dehydratase complex"/>
    <property type="evidence" value="ECO:0007669"/>
    <property type="project" value="InterPro"/>
</dbReference>
<dbReference type="KEGG" id="msil:METEAL_36670"/>
<dbReference type="AlphaFoldDB" id="A0AA48HA06"/>
<organism evidence="12 13">
    <name type="scientific">Mesoterricola silvestris</name>
    <dbReference type="NCBI Taxonomy" id="2927979"/>
    <lineage>
        <taxon>Bacteria</taxon>
        <taxon>Pseudomonadati</taxon>
        <taxon>Acidobacteriota</taxon>
        <taxon>Holophagae</taxon>
        <taxon>Holophagales</taxon>
        <taxon>Holophagaceae</taxon>
        <taxon>Mesoterricola</taxon>
    </lineage>
</organism>
<evidence type="ECO:0000256" key="2">
    <source>
        <dbReference type="ARBA" id="ARBA00002695"/>
    </source>
</evidence>
<comment type="similarity">
    <text evidence="4 10">Belongs to the LeuD family. LeuD type 1 subfamily.</text>
</comment>
<gene>
    <name evidence="10 12" type="primary">leuD</name>
    <name evidence="12" type="ORF">METEAL_36670</name>
</gene>
<evidence type="ECO:0000256" key="10">
    <source>
        <dbReference type="HAMAP-Rule" id="MF_01031"/>
    </source>
</evidence>
<keyword evidence="9 10" id="KW-0100">Branched-chain amino acid biosynthesis</keyword>
<dbReference type="CDD" id="cd01577">
    <property type="entry name" value="IPMI_Swivel"/>
    <property type="match status" value="1"/>
</dbReference>
<evidence type="ECO:0000313" key="12">
    <source>
        <dbReference type="EMBL" id="BDU74493.1"/>
    </source>
</evidence>
<evidence type="ECO:0000256" key="4">
    <source>
        <dbReference type="ARBA" id="ARBA00009845"/>
    </source>
</evidence>
<feature type="domain" description="Aconitase A/isopropylmalate dehydratase small subunit swivel" evidence="11">
    <location>
        <begin position="1"/>
        <end position="120"/>
    </location>
</feature>
<dbReference type="NCBIfam" id="TIGR00171">
    <property type="entry name" value="leuD"/>
    <property type="match status" value="1"/>
</dbReference>
<dbReference type="SUPFAM" id="SSF52016">
    <property type="entry name" value="LeuD/IlvD-like"/>
    <property type="match status" value="1"/>
</dbReference>
<dbReference type="Gene3D" id="3.20.19.10">
    <property type="entry name" value="Aconitase, domain 4"/>
    <property type="match status" value="1"/>
</dbReference>
<evidence type="ECO:0000256" key="8">
    <source>
        <dbReference type="ARBA" id="ARBA00023239"/>
    </source>
</evidence>
<comment type="pathway">
    <text evidence="3 10">Amino-acid biosynthesis; L-leucine biosynthesis; L-leucine from 3-methyl-2-oxobutanoate: step 2/4.</text>
</comment>
<evidence type="ECO:0000313" key="13">
    <source>
        <dbReference type="Proteomes" id="UP001238179"/>
    </source>
</evidence>
<dbReference type="PANTHER" id="PTHR43345:SF5">
    <property type="entry name" value="3-ISOPROPYLMALATE DEHYDRATASE SMALL SUBUNIT"/>
    <property type="match status" value="1"/>
</dbReference>
<protein>
    <recommendedName>
        <fullName evidence="10">3-isopropylmalate dehydratase small subunit</fullName>
        <ecNumber evidence="10">4.2.1.33</ecNumber>
    </recommendedName>
    <alternativeName>
        <fullName evidence="10">Alpha-IPM isomerase</fullName>
        <shortName evidence="10">IPMI</shortName>
    </alternativeName>
    <alternativeName>
        <fullName evidence="10">Isopropylmalate isomerase</fullName>
    </alternativeName>
</protein>
<evidence type="ECO:0000256" key="7">
    <source>
        <dbReference type="ARBA" id="ARBA00022605"/>
    </source>
</evidence>
<evidence type="ECO:0000256" key="3">
    <source>
        <dbReference type="ARBA" id="ARBA00004729"/>
    </source>
</evidence>
<dbReference type="HAMAP" id="MF_01031">
    <property type="entry name" value="LeuD_type1"/>
    <property type="match status" value="1"/>
</dbReference>
<dbReference type="PANTHER" id="PTHR43345">
    <property type="entry name" value="3-ISOPROPYLMALATE DEHYDRATASE SMALL SUBUNIT 2-RELATED-RELATED"/>
    <property type="match status" value="1"/>
</dbReference>
<evidence type="ECO:0000256" key="1">
    <source>
        <dbReference type="ARBA" id="ARBA00000491"/>
    </source>
</evidence>
<keyword evidence="13" id="KW-1185">Reference proteome</keyword>
<dbReference type="EC" id="4.2.1.33" evidence="10"/>
<name>A0AA48HA06_9BACT</name>
<sequence length="195" mass="21323">MTPFIRHSGVAAAFIRENIDTDLIIPKQFLTTILRSGLGRHLFHDLRYREDGSEDPDFVLNREPGRGASILLGGANFGCGSSREHAPWALLDFGFRAILAPSFADIFRTNAFKNGLLPAVVDPAVLGALAASSEPITVDLEALTLAQGGAVHPFTCEPWGRSALLEGLDEIETTLRRLPAIEAFEARRKRECAWL</sequence>
<dbReference type="EMBL" id="AP027080">
    <property type="protein sequence ID" value="BDU74493.1"/>
    <property type="molecule type" value="Genomic_DNA"/>
</dbReference>
<dbReference type="InterPro" id="IPR015928">
    <property type="entry name" value="Aconitase/3IPM_dehydase_swvl"/>
</dbReference>
<dbReference type="Proteomes" id="UP001238179">
    <property type="component" value="Chromosome"/>
</dbReference>
<dbReference type="GO" id="GO:0009098">
    <property type="term" value="P:L-leucine biosynthetic process"/>
    <property type="evidence" value="ECO:0007669"/>
    <property type="project" value="UniProtKB-UniRule"/>
</dbReference>
<comment type="subunit">
    <text evidence="5 10">Heterodimer of LeuC and LeuD.</text>
</comment>
<dbReference type="InterPro" id="IPR004431">
    <property type="entry name" value="3-IsopropMal_deHydase_ssu"/>
</dbReference>
<dbReference type="RefSeq" id="WP_316413169.1">
    <property type="nucleotide sequence ID" value="NZ_AP027080.1"/>
</dbReference>
<reference evidence="13" key="1">
    <citation type="journal article" date="2023" name="Int. J. Syst. Evol. Microbiol.">
        <title>Mesoterricola silvestris gen. nov., sp. nov., Mesoterricola sediminis sp. nov., Geothrix oryzae sp. nov., Geothrix edaphica sp. nov., Geothrix rubra sp. nov., and Geothrix limicola sp. nov., six novel members of Acidobacteriota isolated from soils.</title>
        <authorList>
            <person name="Itoh H."/>
            <person name="Sugisawa Y."/>
            <person name="Mise K."/>
            <person name="Xu Z."/>
            <person name="Kuniyasu M."/>
            <person name="Ushijima N."/>
            <person name="Kawano K."/>
            <person name="Kobayashi E."/>
            <person name="Shiratori Y."/>
            <person name="Masuda Y."/>
            <person name="Senoo K."/>
        </authorList>
    </citation>
    <scope>NUCLEOTIDE SEQUENCE [LARGE SCALE GENOMIC DNA]</scope>
    <source>
        <strain evidence="13">W79</strain>
    </source>
</reference>
<evidence type="ECO:0000256" key="9">
    <source>
        <dbReference type="ARBA" id="ARBA00023304"/>
    </source>
</evidence>
<dbReference type="GO" id="GO:0003861">
    <property type="term" value="F:3-isopropylmalate dehydratase activity"/>
    <property type="evidence" value="ECO:0007669"/>
    <property type="project" value="UniProtKB-UniRule"/>
</dbReference>
<keyword evidence="8 10" id="KW-0456">Lyase</keyword>